<accession>A0A1H8LM03</accession>
<keyword evidence="1" id="KW-0812">Transmembrane</keyword>
<feature type="transmembrane region" description="Helical" evidence="1">
    <location>
        <begin position="92"/>
        <end position="112"/>
    </location>
</feature>
<dbReference type="EMBL" id="FODS01000001">
    <property type="protein sequence ID" value="SEO05808.1"/>
    <property type="molecule type" value="Genomic_DNA"/>
</dbReference>
<keyword evidence="3" id="KW-1185">Reference proteome</keyword>
<proteinExistence type="predicted"/>
<dbReference type="OrthoDB" id="9809543at2"/>
<feature type="transmembrane region" description="Helical" evidence="1">
    <location>
        <begin position="141"/>
        <end position="165"/>
    </location>
</feature>
<evidence type="ECO:0000313" key="3">
    <source>
        <dbReference type="Proteomes" id="UP000198893"/>
    </source>
</evidence>
<dbReference type="Proteomes" id="UP000198893">
    <property type="component" value="Unassembled WGS sequence"/>
</dbReference>
<dbReference type="InterPro" id="IPR018692">
    <property type="entry name" value="DUF2189"/>
</dbReference>
<keyword evidence="1" id="KW-1133">Transmembrane helix</keyword>
<reference evidence="2 3" key="1">
    <citation type="submission" date="2016-10" db="EMBL/GenBank/DDBJ databases">
        <authorList>
            <person name="de Groot N.N."/>
        </authorList>
    </citation>
    <scope>NUCLEOTIDE SEQUENCE [LARGE SCALE GENOMIC DNA]</scope>
    <source>
        <strain evidence="2 3">DSM 27842</strain>
    </source>
</reference>
<dbReference type="AlphaFoldDB" id="A0A1H8LM03"/>
<name>A0A1H8LM03_9RHOB</name>
<dbReference type="RefSeq" id="WP_093114757.1">
    <property type="nucleotide sequence ID" value="NZ_FODS01000001.1"/>
</dbReference>
<feature type="transmembrane region" description="Helical" evidence="1">
    <location>
        <begin position="197"/>
        <end position="221"/>
    </location>
</feature>
<organism evidence="2 3">
    <name type="scientific">Salinihabitans flavidus</name>
    <dbReference type="NCBI Taxonomy" id="569882"/>
    <lineage>
        <taxon>Bacteria</taxon>
        <taxon>Pseudomonadati</taxon>
        <taxon>Pseudomonadota</taxon>
        <taxon>Alphaproteobacteria</taxon>
        <taxon>Rhodobacterales</taxon>
        <taxon>Roseobacteraceae</taxon>
        <taxon>Salinihabitans</taxon>
    </lineage>
</organism>
<evidence type="ECO:0000313" key="2">
    <source>
        <dbReference type="EMBL" id="SEO05808.1"/>
    </source>
</evidence>
<feature type="transmembrane region" description="Helical" evidence="1">
    <location>
        <begin position="249"/>
        <end position="278"/>
    </location>
</feature>
<protein>
    <submittedName>
        <fullName evidence="2">Uncharacterized membrane protein</fullName>
    </submittedName>
</protein>
<feature type="transmembrane region" description="Helical" evidence="1">
    <location>
        <begin position="66"/>
        <end position="86"/>
    </location>
</feature>
<evidence type="ECO:0000256" key="1">
    <source>
        <dbReference type="SAM" id="Phobius"/>
    </source>
</evidence>
<sequence>MVKTIGNPLSWTAQAIGGASHVAGEAASHIGSDSRVVPRVRRIGLHEIGKALRLGLHDMGRFRSDVIMLVLIYPVIGIVLSFLAFSQSLAPLIFPMAAGFALLGPVAAVGLYELSRQKEAGEAATWGSALRALHSHILGPVMVLGLYLIGLFMLWMLAAFGIYSYTMGPESYAMGPDMPASTLTFLQSAVTTPEGWAMIWLGLGTGFIFAALALVTSMISFPMLIDHRVGLPVAVVTSLRVAAKNPFTVACWGLTVAVLLAVAIAPLFLGLILVLPVLGHATWHLYRMAVSYD</sequence>
<dbReference type="STRING" id="569882.SAMN04490248_101190"/>
<keyword evidence="1" id="KW-0472">Membrane</keyword>
<gene>
    <name evidence="2" type="ORF">SAMN04490248_101190</name>
</gene>
<dbReference type="Pfam" id="PF09955">
    <property type="entry name" value="DUF2189"/>
    <property type="match status" value="1"/>
</dbReference>